<dbReference type="GO" id="GO:1990023">
    <property type="term" value="C:mitotic spindle midzone"/>
    <property type="evidence" value="ECO:0007669"/>
    <property type="project" value="TreeGrafter"/>
</dbReference>
<dbReference type="OrthoDB" id="642895at2759"/>
<gene>
    <name evidence="3" type="ORF">K431DRAFT_287199</name>
</gene>
<feature type="region of interest" description="Disordered" evidence="2">
    <location>
        <begin position="277"/>
        <end position="312"/>
    </location>
</feature>
<dbReference type="PANTHER" id="PTHR19321:SF41">
    <property type="entry name" value="FASCETTO-RELATED"/>
    <property type="match status" value="1"/>
</dbReference>
<dbReference type="Proteomes" id="UP000799441">
    <property type="component" value="Unassembled WGS sequence"/>
</dbReference>
<protein>
    <submittedName>
        <fullName evidence="3">Uncharacterized protein</fullName>
    </submittedName>
</protein>
<feature type="compositionally biased region" description="Low complexity" evidence="2">
    <location>
        <begin position="630"/>
        <end position="639"/>
    </location>
</feature>
<sequence>MLKEKHRTIMKLHRERLEQVKKLVEALESYASHLEPAFLKVKLPPTAPDAKVPPTFDLSPTYVGHLDLEFTRVYEEYNKRIVIVAETANEIIGLWSDLGTPQAQIDSHIVQSAHEAPEQLGLHQEDLKRLTAKRDKLLNEMQQRERKIKELKIAVEGLWDRLGVEANERKQFLAANRGCGLRTINEFEDELSRLNELKRQNLHLFVEDARFHLQELWDAMYFSEEEMLEFTPAFSDVYTDALLEAHEREIARLDALKEQRAPILAAIDKHQSLLQDREDLEKSSQDASRLMSKGAKGEKRDPGKLLREEKQRRRITKELPKVEADLRKRLEQWEDEYGRPFCVRGERYLDEIEVASAKAPPPRSKTPNASSGRDDARSAPASEVRGRANTSGVPRNTPVNGHNRTKSAHAASTIAAPPRSKTPSTLSSRNAPPMSASTTVSRASPSKIPTAGRLPMSPVKGGNSSPERRPAMASSRSKSALSGHHPQKLNADFNSSTMGRSVMGPSRAPPPKMKDLFAPQPPTPTSGPYASNAPNSADMERSASVIRHRSPEDPYFDGGRYQSLSQHPTLNLNNSLMGPPPRPNYSRATPSQESHFTSSSYNSSNNSSQWSGSISRHNNSNSIEYPTAPPSRAASQASSLYSQPQSQTSGSENWETYTDNSDDAEETDATEAYYAKVQAQKLRAAQTQWEGGFQGGNTIRPGSKRPTPPPIRTGSQKKQAMLDTAAEGSEAGWTDEAGSVGECY</sequence>
<dbReference type="GO" id="GO:0051256">
    <property type="term" value="P:mitotic spindle midzone assembly"/>
    <property type="evidence" value="ECO:0007669"/>
    <property type="project" value="TreeGrafter"/>
</dbReference>
<dbReference type="InterPro" id="IPR007145">
    <property type="entry name" value="MAP65_Ase1_PRC1"/>
</dbReference>
<feature type="region of interest" description="Disordered" evidence="2">
    <location>
        <begin position="354"/>
        <end position="666"/>
    </location>
</feature>
<feature type="compositionally biased region" description="Polar residues" evidence="2">
    <location>
        <begin position="421"/>
        <end position="444"/>
    </location>
</feature>
<feature type="compositionally biased region" description="Low complexity" evidence="2">
    <location>
        <begin position="594"/>
        <end position="615"/>
    </location>
</feature>
<accession>A0A9P4Q327</accession>
<feature type="compositionally biased region" description="Polar residues" evidence="2">
    <location>
        <begin position="640"/>
        <end position="659"/>
    </location>
</feature>
<feature type="region of interest" description="Disordered" evidence="2">
    <location>
        <begin position="689"/>
        <end position="744"/>
    </location>
</feature>
<name>A0A9P4Q327_9PEZI</name>
<dbReference type="EMBL" id="MU003818">
    <property type="protein sequence ID" value="KAF2718869.1"/>
    <property type="molecule type" value="Genomic_DNA"/>
</dbReference>
<dbReference type="GO" id="GO:0008017">
    <property type="term" value="F:microtubule binding"/>
    <property type="evidence" value="ECO:0007669"/>
    <property type="project" value="InterPro"/>
</dbReference>
<dbReference type="Gene3D" id="1.20.58.1520">
    <property type="match status" value="1"/>
</dbReference>
<evidence type="ECO:0000313" key="4">
    <source>
        <dbReference type="Proteomes" id="UP000799441"/>
    </source>
</evidence>
<dbReference type="GO" id="GO:0005737">
    <property type="term" value="C:cytoplasm"/>
    <property type="evidence" value="ECO:0007669"/>
    <property type="project" value="TreeGrafter"/>
</dbReference>
<evidence type="ECO:0000313" key="3">
    <source>
        <dbReference type="EMBL" id="KAF2718869.1"/>
    </source>
</evidence>
<feature type="compositionally biased region" description="Basic and acidic residues" evidence="2">
    <location>
        <begin position="295"/>
        <end position="312"/>
    </location>
</feature>
<dbReference type="Pfam" id="PF03999">
    <property type="entry name" value="MAP65_ASE1"/>
    <property type="match status" value="1"/>
</dbReference>
<feature type="compositionally biased region" description="Polar residues" evidence="2">
    <location>
        <begin position="562"/>
        <end position="576"/>
    </location>
</feature>
<keyword evidence="4" id="KW-1185">Reference proteome</keyword>
<keyword evidence="1" id="KW-0175">Coiled coil</keyword>
<feature type="coiled-coil region" evidence="1">
    <location>
        <begin position="120"/>
        <end position="154"/>
    </location>
</feature>
<dbReference type="AlphaFoldDB" id="A0A9P4Q327"/>
<evidence type="ECO:0000256" key="2">
    <source>
        <dbReference type="SAM" id="MobiDB-lite"/>
    </source>
</evidence>
<dbReference type="PANTHER" id="PTHR19321">
    <property type="entry name" value="PROTEIN REGULATOR OF CYTOKINESIS 1 PRC1-RELATED"/>
    <property type="match status" value="1"/>
</dbReference>
<feature type="compositionally biased region" description="Polar residues" evidence="2">
    <location>
        <begin position="388"/>
        <end position="402"/>
    </location>
</feature>
<comment type="caution">
    <text evidence="3">The sequence shown here is derived from an EMBL/GenBank/DDBJ whole genome shotgun (WGS) entry which is preliminary data.</text>
</comment>
<proteinExistence type="predicted"/>
<feature type="compositionally biased region" description="Polar residues" evidence="2">
    <location>
        <begin position="526"/>
        <end position="535"/>
    </location>
</feature>
<reference evidence="3" key="1">
    <citation type="journal article" date="2020" name="Stud. Mycol.">
        <title>101 Dothideomycetes genomes: a test case for predicting lifestyles and emergence of pathogens.</title>
        <authorList>
            <person name="Haridas S."/>
            <person name="Albert R."/>
            <person name="Binder M."/>
            <person name="Bloem J."/>
            <person name="Labutti K."/>
            <person name="Salamov A."/>
            <person name="Andreopoulos B."/>
            <person name="Baker S."/>
            <person name="Barry K."/>
            <person name="Bills G."/>
            <person name="Bluhm B."/>
            <person name="Cannon C."/>
            <person name="Castanera R."/>
            <person name="Culley D."/>
            <person name="Daum C."/>
            <person name="Ezra D."/>
            <person name="Gonzalez J."/>
            <person name="Henrissat B."/>
            <person name="Kuo A."/>
            <person name="Liang C."/>
            <person name="Lipzen A."/>
            <person name="Lutzoni F."/>
            <person name="Magnuson J."/>
            <person name="Mondo S."/>
            <person name="Nolan M."/>
            <person name="Ohm R."/>
            <person name="Pangilinan J."/>
            <person name="Park H.-J."/>
            <person name="Ramirez L."/>
            <person name="Alfaro M."/>
            <person name="Sun H."/>
            <person name="Tritt A."/>
            <person name="Yoshinaga Y."/>
            <person name="Zwiers L.-H."/>
            <person name="Turgeon B."/>
            <person name="Goodwin S."/>
            <person name="Spatafora J."/>
            <person name="Crous P."/>
            <person name="Grigoriev I."/>
        </authorList>
    </citation>
    <scope>NUCLEOTIDE SEQUENCE</scope>
    <source>
        <strain evidence="3">CBS 116435</strain>
    </source>
</reference>
<evidence type="ECO:0000256" key="1">
    <source>
        <dbReference type="SAM" id="Coils"/>
    </source>
</evidence>
<organism evidence="3 4">
    <name type="scientific">Polychaeton citri CBS 116435</name>
    <dbReference type="NCBI Taxonomy" id="1314669"/>
    <lineage>
        <taxon>Eukaryota</taxon>
        <taxon>Fungi</taxon>
        <taxon>Dikarya</taxon>
        <taxon>Ascomycota</taxon>
        <taxon>Pezizomycotina</taxon>
        <taxon>Dothideomycetes</taxon>
        <taxon>Dothideomycetidae</taxon>
        <taxon>Capnodiales</taxon>
        <taxon>Capnodiaceae</taxon>
        <taxon>Polychaeton</taxon>
    </lineage>
</organism>